<feature type="region of interest" description="Disordered" evidence="1">
    <location>
        <begin position="399"/>
        <end position="423"/>
    </location>
</feature>
<dbReference type="Pfam" id="PF02120">
    <property type="entry name" value="Flg_hook"/>
    <property type="match status" value="1"/>
</dbReference>
<evidence type="ECO:0000256" key="1">
    <source>
        <dbReference type="SAM" id="MobiDB-lite"/>
    </source>
</evidence>
<feature type="compositionally biased region" description="Polar residues" evidence="1">
    <location>
        <begin position="244"/>
        <end position="256"/>
    </location>
</feature>
<feature type="region of interest" description="Disordered" evidence="1">
    <location>
        <begin position="244"/>
        <end position="294"/>
    </location>
</feature>
<dbReference type="Proteomes" id="UP000321079">
    <property type="component" value="Unassembled WGS sequence"/>
</dbReference>
<evidence type="ECO:0000313" key="3">
    <source>
        <dbReference type="EMBL" id="GEK97098.1"/>
    </source>
</evidence>
<feature type="compositionally biased region" description="Polar residues" evidence="1">
    <location>
        <begin position="124"/>
        <end position="142"/>
    </location>
</feature>
<evidence type="ECO:0000259" key="2">
    <source>
        <dbReference type="Pfam" id="PF02120"/>
    </source>
</evidence>
<organism evidence="3 4">
    <name type="scientific">Gluconobacter kanchanaburiensis NBRC 103587</name>
    <dbReference type="NCBI Taxonomy" id="1307948"/>
    <lineage>
        <taxon>Bacteria</taxon>
        <taxon>Pseudomonadati</taxon>
        <taxon>Pseudomonadota</taxon>
        <taxon>Alphaproteobacteria</taxon>
        <taxon>Acetobacterales</taxon>
        <taxon>Acetobacteraceae</taxon>
        <taxon>Gluconobacter</taxon>
    </lineage>
</organism>
<feature type="domain" description="Flagellar hook-length control protein-like C-terminal" evidence="2">
    <location>
        <begin position="301"/>
        <end position="371"/>
    </location>
</feature>
<feature type="compositionally biased region" description="Low complexity" evidence="1">
    <location>
        <begin position="110"/>
        <end position="123"/>
    </location>
</feature>
<feature type="compositionally biased region" description="Polar residues" evidence="1">
    <location>
        <begin position="151"/>
        <end position="165"/>
    </location>
</feature>
<proteinExistence type="predicted"/>
<comment type="caution">
    <text evidence="3">The sequence shown here is derived from an EMBL/GenBank/DDBJ whole genome shotgun (WGS) entry which is preliminary data.</text>
</comment>
<reference evidence="3 4" key="1">
    <citation type="submission" date="2019-07" db="EMBL/GenBank/DDBJ databases">
        <title>Whole genome shotgun sequence of Gluconobacter kanchanaburiensis NBRC 103587.</title>
        <authorList>
            <person name="Hosoyama A."/>
            <person name="Uohara A."/>
            <person name="Ohji S."/>
            <person name="Ichikawa N."/>
        </authorList>
    </citation>
    <scope>NUCLEOTIDE SEQUENCE [LARGE SCALE GENOMIC DNA]</scope>
    <source>
        <strain evidence="3 4">NBRC 103587</strain>
    </source>
</reference>
<accession>A0A511B9J5</accession>
<keyword evidence="4" id="KW-1185">Reference proteome</keyword>
<feature type="compositionally biased region" description="Polar residues" evidence="1">
    <location>
        <begin position="403"/>
        <end position="416"/>
    </location>
</feature>
<dbReference type="AlphaFoldDB" id="A0A511B9J5"/>
<feature type="compositionally biased region" description="Polar residues" evidence="1">
    <location>
        <begin position="264"/>
        <end position="294"/>
    </location>
</feature>
<protein>
    <recommendedName>
        <fullName evidence="2">Flagellar hook-length control protein-like C-terminal domain-containing protein</fullName>
    </recommendedName>
</protein>
<dbReference type="InterPro" id="IPR021136">
    <property type="entry name" value="Flagellar_hook_control-like_C"/>
</dbReference>
<feature type="compositionally biased region" description="Polar residues" evidence="1">
    <location>
        <begin position="57"/>
        <end position="75"/>
    </location>
</feature>
<feature type="compositionally biased region" description="Basic and acidic residues" evidence="1">
    <location>
        <begin position="77"/>
        <end position="93"/>
    </location>
</feature>
<evidence type="ECO:0000313" key="4">
    <source>
        <dbReference type="Proteomes" id="UP000321079"/>
    </source>
</evidence>
<sequence length="432" mass="46546">MSQVTTPVTLQTVGVARSAIAPEVQLASNERFHDLLESYVYSKAPAHALLDQEEQTGRLSPSKQQYLDNDPTTPSEKFPRVQQEIKDAGKNDFARASSGNGLADEFHSVTESTSSEGSQQEGQDSINVQEPDQSPDNSQPVSLQKGLEIKQSGSAGKLISTSAQHESALPAPATSNSGPVTPEISGPETSEEQPVLSEDTITDATLSCAGKEGDNSLTPENREFAVGSDATVVSATNEHSEISVLTENVSSPQTENTADETHGTEPSSEKFSAFPDQNTDETGLSETQLSHKSVQQPLLYQKTDNGVTTTHIEMNVGSHEKVHVQISGNSNKENRIHIDTDNPEIYQSLKDNQGTLIAALSENSVSIPDLNSMVPSNIQINLSKGAFLEFASDENRFGDDNHSASVSHSKTSQNSMSRHERRTLRSVVDFTV</sequence>
<dbReference type="EMBL" id="BJVA01000017">
    <property type="protein sequence ID" value="GEK97098.1"/>
    <property type="molecule type" value="Genomic_DNA"/>
</dbReference>
<name>A0A511B9J5_9PROT</name>
<feature type="region of interest" description="Disordered" evidence="1">
    <location>
        <begin position="51"/>
        <end position="225"/>
    </location>
</feature>
<gene>
    <name evidence="3" type="ORF">GKA01_22950</name>
</gene>